<dbReference type="EMBL" id="UZAU01000056">
    <property type="status" value="NOT_ANNOTATED_CDS"/>
    <property type="molecule type" value="Genomic_DNA"/>
</dbReference>
<dbReference type="EnsemblPlants" id="evm.model.01.2054">
    <property type="protein sequence ID" value="cds.evm.model.01.2054"/>
    <property type="gene ID" value="evm.TU.01.2054"/>
</dbReference>
<evidence type="ECO:0000313" key="2">
    <source>
        <dbReference type="EnsemblPlants" id="cds.evm.model.01.2054"/>
    </source>
</evidence>
<evidence type="ECO:0000313" key="3">
    <source>
        <dbReference type="Proteomes" id="UP000596661"/>
    </source>
</evidence>
<reference evidence="2" key="2">
    <citation type="submission" date="2021-03" db="UniProtKB">
        <authorList>
            <consortium name="EnsemblPlants"/>
        </authorList>
    </citation>
    <scope>IDENTIFICATION</scope>
</reference>
<protein>
    <submittedName>
        <fullName evidence="2">Uncharacterized protein</fullName>
    </submittedName>
</protein>
<feature type="compositionally biased region" description="Polar residues" evidence="1">
    <location>
        <begin position="85"/>
        <end position="99"/>
    </location>
</feature>
<evidence type="ECO:0000256" key="1">
    <source>
        <dbReference type="SAM" id="MobiDB-lite"/>
    </source>
</evidence>
<dbReference type="Gramene" id="evm.model.01.2054">
    <property type="protein sequence ID" value="cds.evm.model.01.2054"/>
    <property type="gene ID" value="evm.TU.01.2054"/>
</dbReference>
<dbReference type="AlphaFoldDB" id="A0A803NJJ2"/>
<feature type="region of interest" description="Disordered" evidence="1">
    <location>
        <begin position="59"/>
        <end position="110"/>
    </location>
</feature>
<proteinExistence type="predicted"/>
<sequence>MGFVENFLGTINQRSKEKGVNEIHLAIVPLQQRPIEVDDDEEDEGNWLVFTQKNRAVSELGRDSKRSRVRDKPPRQSNRSRKEVINSQALPSQPNQVHSAQLPRDRTNLPPLTPSNIVLTVCSSSLSEDVCVQLEADNKFFSKRINSKYEDMGKKSSLLSTTRGATFFDAAKLNEPLLAIDTKKWPAPAR</sequence>
<organism evidence="2 3">
    <name type="scientific">Cannabis sativa</name>
    <name type="common">Hemp</name>
    <name type="synonym">Marijuana</name>
    <dbReference type="NCBI Taxonomy" id="3483"/>
    <lineage>
        <taxon>Eukaryota</taxon>
        <taxon>Viridiplantae</taxon>
        <taxon>Streptophyta</taxon>
        <taxon>Embryophyta</taxon>
        <taxon>Tracheophyta</taxon>
        <taxon>Spermatophyta</taxon>
        <taxon>Magnoliopsida</taxon>
        <taxon>eudicotyledons</taxon>
        <taxon>Gunneridae</taxon>
        <taxon>Pentapetalae</taxon>
        <taxon>rosids</taxon>
        <taxon>fabids</taxon>
        <taxon>Rosales</taxon>
        <taxon>Cannabaceae</taxon>
        <taxon>Cannabis</taxon>
    </lineage>
</organism>
<dbReference type="Proteomes" id="UP000596661">
    <property type="component" value="Chromosome 1"/>
</dbReference>
<keyword evidence="3" id="KW-1185">Reference proteome</keyword>
<reference evidence="2" key="1">
    <citation type="submission" date="2018-11" db="EMBL/GenBank/DDBJ databases">
        <authorList>
            <person name="Grassa J C."/>
        </authorList>
    </citation>
    <scope>NUCLEOTIDE SEQUENCE [LARGE SCALE GENOMIC DNA]</scope>
</reference>
<accession>A0A803NJJ2</accession>
<feature type="compositionally biased region" description="Basic and acidic residues" evidence="1">
    <location>
        <begin position="60"/>
        <end position="84"/>
    </location>
</feature>
<name>A0A803NJJ2_CANSA</name>